<dbReference type="AlphaFoldDB" id="A0A7S6VNV5"/>
<dbReference type="InterPro" id="IPR029058">
    <property type="entry name" value="AB_hydrolase_fold"/>
</dbReference>
<dbReference type="Proteomes" id="UP000593812">
    <property type="component" value="Chromosome"/>
</dbReference>
<dbReference type="Pfam" id="PF12697">
    <property type="entry name" value="Abhydrolase_6"/>
    <property type="match status" value="1"/>
</dbReference>
<dbReference type="InterPro" id="IPR000073">
    <property type="entry name" value="AB_hydrolase_1"/>
</dbReference>
<dbReference type="SUPFAM" id="SSF53474">
    <property type="entry name" value="alpha/beta-Hydrolases"/>
    <property type="match status" value="1"/>
</dbReference>
<organism evidence="2 3">
    <name type="scientific">Acinetobacter indicus</name>
    <dbReference type="NCBI Taxonomy" id="756892"/>
    <lineage>
        <taxon>Bacteria</taxon>
        <taxon>Pseudomonadati</taxon>
        <taxon>Pseudomonadota</taxon>
        <taxon>Gammaproteobacteria</taxon>
        <taxon>Moraxellales</taxon>
        <taxon>Moraxellaceae</taxon>
        <taxon>Acinetobacter</taxon>
    </lineage>
</organism>
<evidence type="ECO:0000313" key="3">
    <source>
        <dbReference type="Proteomes" id="UP000593812"/>
    </source>
</evidence>
<gene>
    <name evidence="2" type="ORF">G0027_04405</name>
</gene>
<evidence type="ECO:0000313" key="2">
    <source>
        <dbReference type="EMBL" id="QOW42161.1"/>
    </source>
</evidence>
<dbReference type="RefSeq" id="WP_180192284.1">
    <property type="nucleotide sequence ID" value="NZ_CP048654.1"/>
</dbReference>
<feature type="domain" description="AB hydrolase-1" evidence="1">
    <location>
        <begin position="46"/>
        <end position="223"/>
    </location>
</feature>
<dbReference type="EMBL" id="CP048654">
    <property type="protein sequence ID" value="QOW42161.1"/>
    <property type="molecule type" value="Genomic_DNA"/>
</dbReference>
<accession>A0A7S6VNV5</accession>
<dbReference type="Gene3D" id="3.40.50.1820">
    <property type="entry name" value="alpha/beta hydrolase"/>
    <property type="match status" value="1"/>
</dbReference>
<name>A0A7S6VNV5_9GAMM</name>
<proteinExistence type="predicted"/>
<sequence>MQQRILLITGWGGGTGLLQPVQHSLMQHGIQVDVLNIFNAADPVQFQQQLERAKGYSVLMGWSLGGQLATLLADALAQSGQAPQALITLASNPCFVAQDAWPHGMVPETFQQFKQGFAKDAAATLKRFGYLVCQGSAQSRQDLQKLQSLIQPQSLTLLKQGLALLEQLNLVTILKNYPAPQYHLLAHEDQLVPCQVAEDLQNLAAKNLQVEVVAGSHGIPLFETDVVTQKIIDYLEQLS</sequence>
<reference evidence="2 3" key="1">
    <citation type="submission" date="2020-02" db="EMBL/GenBank/DDBJ databases">
        <title>Tigecycline-resistant Acinetobacter species from pigs and migratory birds.</title>
        <authorList>
            <person name="Chen C."/>
            <person name="Sun J."/>
            <person name="Liao X.-P."/>
            <person name="Liu Y.-H."/>
        </authorList>
    </citation>
    <scope>NUCLEOTIDE SEQUENCE [LARGE SCALE GENOMIC DNA]</scope>
    <source>
        <strain evidence="2 3">C15_T</strain>
    </source>
</reference>
<keyword evidence="2" id="KW-0378">Hydrolase</keyword>
<protein>
    <submittedName>
        <fullName evidence="2">Alpha/beta fold hydrolase</fullName>
    </submittedName>
</protein>
<dbReference type="GO" id="GO:0016787">
    <property type="term" value="F:hydrolase activity"/>
    <property type="evidence" value="ECO:0007669"/>
    <property type="project" value="UniProtKB-KW"/>
</dbReference>
<evidence type="ECO:0000259" key="1">
    <source>
        <dbReference type="Pfam" id="PF12697"/>
    </source>
</evidence>